<comment type="caution">
    <text evidence="2">The sequence shown here is derived from an EMBL/GenBank/DDBJ whole genome shotgun (WGS) entry which is preliminary data.</text>
</comment>
<sequence length="98" mass="11498">MGLNSTLNRKGVIFILRIFFKILFTVIEYVIFLEVILSFIFQNQRNKFLEIVRVLTDPLLRPAKALQEKVYPNFPIDFSPVIVISIIYLLQKVIMPII</sequence>
<proteinExistence type="predicted"/>
<dbReference type="Pfam" id="PF02325">
    <property type="entry name" value="CCB3_YggT"/>
    <property type="match status" value="1"/>
</dbReference>
<keyword evidence="1" id="KW-0472">Membrane</keyword>
<evidence type="ECO:0000256" key="1">
    <source>
        <dbReference type="SAM" id="Phobius"/>
    </source>
</evidence>
<gene>
    <name evidence="2" type="ORF">KQI89_03340</name>
</gene>
<name>A0ABS6EX35_9CLOT</name>
<evidence type="ECO:0000313" key="3">
    <source>
        <dbReference type="Proteomes" id="UP000736583"/>
    </source>
</evidence>
<dbReference type="Proteomes" id="UP000736583">
    <property type="component" value="Unassembled WGS sequence"/>
</dbReference>
<keyword evidence="1" id="KW-1133">Transmembrane helix</keyword>
<reference evidence="2 3" key="1">
    <citation type="submission" date="2021-06" db="EMBL/GenBank/DDBJ databases">
        <authorList>
            <person name="Sun Q."/>
            <person name="Li D."/>
        </authorList>
    </citation>
    <scope>NUCLEOTIDE SEQUENCE [LARGE SCALE GENOMIC DNA]</scope>
    <source>
        <strain evidence="2 3">MSJ-4</strain>
    </source>
</reference>
<keyword evidence="3" id="KW-1185">Reference proteome</keyword>
<feature type="transmembrane region" description="Helical" evidence="1">
    <location>
        <begin position="12"/>
        <end position="41"/>
    </location>
</feature>
<keyword evidence="1" id="KW-0812">Transmembrane</keyword>
<accession>A0ABS6EX35</accession>
<dbReference type="EMBL" id="JAHLQL010000001">
    <property type="protein sequence ID" value="MBU5590787.1"/>
    <property type="molecule type" value="Genomic_DNA"/>
</dbReference>
<evidence type="ECO:0000313" key="2">
    <source>
        <dbReference type="EMBL" id="MBU5590787.1"/>
    </source>
</evidence>
<organism evidence="2 3">
    <name type="scientific">Clostridium simiarum</name>
    <dbReference type="NCBI Taxonomy" id="2841506"/>
    <lineage>
        <taxon>Bacteria</taxon>
        <taxon>Bacillati</taxon>
        <taxon>Bacillota</taxon>
        <taxon>Clostridia</taxon>
        <taxon>Eubacteriales</taxon>
        <taxon>Clostridiaceae</taxon>
        <taxon>Clostridium</taxon>
    </lineage>
</organism>
<dbReference type="RefSeq" id="WP_216456654.1">
    <property type="nucleotide sequence ID" value="NZ_JAHLQL010000001.1"/>
</dbReference>
<protein>
    <submittedName>
        <fullName evidence="2">YggT family protein</fullName>
    </submittedName>
</protein>
<dbReference type="InterPro" id="IPR003425">
    <property type="entry name" value="CCB3/YggT"/>
</dbReference>